<feature type="transmembrane region" description="Helical" evidence="2">
    <location>
        <begin position="216"/>
        <end position="238"/>
    </location>
</feature>
<feature type="region of interest" description="Disordered" evidence="1">
    <location>
        <begin position="290"/>
        <end position="315"/>
    </location>
</feature>
<keyword evidence="4" id="KW-1185">Reference proteome</keyword>
<evidence type="ECO:0000256" key="1">
    <source>
        <dbReference type="SAM" id="MobiDB-lite"/>
    </source>
</evidence>
<dbReference type="PANTHER" id="PTHR37577">
    <property type="entry name" value="INTEGRAL MEMBRANE PROTEIN"/>
    <property type="match status" value="1"/>
</dbReference>
<keyword evidence="2" id="KW-1133">Transmembrane helix</keyword>
<dbReference type="Proteomes" id="UP001174997">
    <property type="component" value="Unassembled WGS sequence"/>
</dbReference>
<feature type="transmembrane region" description="Helical" evidence="2">
    <location>
        <begin position="99"/>
        <end position="123"/>
    </location>
</feature>
<protein>
    <submittedName>
        <fullName evidence="3">Uncharacterized protein</fullName>
    </submittedName>
</protein>
<gene>
    <name evidence="3" type="ORF">QBC41DRAFT_276090</name>
</gene>
<keyword evidence="2" id="KW-0812">Transmembrane</keyword>
<evidence type="ECO:0000313" key="4">
    <source>
        <dbReference type="Proteomes" id="UP001174997"/>
    </source>
</evidence>
<dbReference type="AlphaFoldDB" id="A0AA39ZDA2"/>
<keyword evidence="2" id="KW-0472">Membrane</keyword>
<evidence type="ECO:0000313" key="3">
    <source>
        <dbReference type="EMBL" id="KAK0668755.1"/>
    </source>
</evidence>
<comment type="caution">
    <text evidence="3">The sequence shown here is derived from an EMBL/GenBank/DDBJ whole genome shotgun (WGS) entry which is preliminary data.</text>
</comment>
<evidence type="ECO:0000256" key="2">
    <source>
        <dbReference type="SAM" id="Phobius"/>
    </source>
</evidence>
<feature type="transmembrane region" description="Helical" evidence="2">
    <location>
        <begin position="68"/>
        <end position="87"/>
    </location>
</feature>
<sequence>MTVFAGRSCDVIPESIASDAGVAGAGVLLSSTITAFLVIGMAASLILQDVRWPKKCIRNPSVIRRRLLSGYSDQQILVGIGLQSVGLVQSWQLSPYHFFIIWMLSLLSMATHNAVLLSLVNDFKRDWVLRWMRQLLMFLNLLLSIVYGVFLLQAKIKDLPDTLPIACAWTRPSDTTRLGGLDVVATVVVVAVNCLIFGLATWYLQSRRQKSRVFRVVQTMGMVAMAGLAIGATARAYLLSQAFGTPDVLLSDEGEKTWSFGQLLGMLMLLLPVISIIEIKRGDASIAPPVPDDVYSSDEDDRERLVGRELAPMKA</sequence>
<accession>A0AA39ZDA2</accession>
<dbReference type="InterPro" id="IPR053018">
    <property type="entry name" value="Elsinochrome_Biosynth-Asso"/>
</dbReference>
<dbReference type="EMBL" id="JAULSY010000051">
    <property type="protein sequence ID" value="KAK0668755.1"/>
    <property type="molecule type" value="Genomic_DNA"/>
</dbReference>
<organism evidence="3 4">
    <name type="scientific">Cercophora samala</name>
    <dbReference type="NCBI Taxonomy" id="330535"/>
    <lineage>
        <taxon>Eukaryota</taxon>
        <taxon>Fungi</taxon>
        <taxon>Dikarya</taxon>
        <taxon>Ascomycota</taxon>
        <taxon>Pezizomycotina</taxon>
        <taxon>Sordariomycetes</taxon>
        <taxon>Sordariomycetidae</taxon>
        <taxon>Sordariales</taxon>
        <taxon>Lasiosphaeriaceae</taxon>
        <taxon>Cercophora</taxon>
    </lineage>
</organism>
<feature type="transmembrane region" description="Helical" evidence="2">
    <location>
        <begin position="135"/>
        <end position="154"/>
    </location>
</feature>
<proteinExistence type="predicted"/>
<feature type="transmembrane region" description="Helical" evidence="2">
    <location>
        <begin position="20"/>
        <end position="47"/>
    </location>
</feature>
<dbReference type="PANTHER" id="PTHR37577:SF1">
    <property type="entry name" value="INTEGRAL MEMBRANE PROTEIN"/>
    <property type="match status" value="1"/>
</dbReference>
<name>A0AA39ZDA2_9PEZI</name>
<feature type="transmembrane region" description="Helical" evidence="2">
    <location>
        <begin position="183"/>
        <end position="204"/>
    </location>
</feature>
<reference evidence="3" key="1">
    <citation type="submission" date="2023-06" db="EMBL/GenBank/DDBJ databases">
        <title>Genome-scale phylogeny and comparative genomics of the fungal order Sordariales.</title>
        <authorList>
            <consortium name="Lawrence Berkeley National Laboratory"/>
            <person name="Hensen N."/>
            <person name="Bonometti L."/>
            <person name="Westerberg I."/>
            <person name="Brannstrom I.O."/>
            <person name="Guillou S."/>
            <person name="Cros-Aarteil S."/>
            <person name="Calhoun S."/>
            <person name="Haridas S."/>
            <person name="Kuo A."/>
            <person name="Mondo S."/>
            <person name="Pangilinan J."/>
            <person name="Riley R."/>
            <person name="Labutti K."/>
            <person name="Andreopoulos B."/>
            <person name="Lipzen A."/>
            <person name="Chen C."/>
            <person name="Yanf M."/>
            <person name="Daum C."/>
            <person name="Ng V."/>
            <person name="Clum A."/>
            <person name="Steindorff A."/>
            <person name="Ohm R."/>
            <person name="Martin F."/>
            <person name="Silar P."/>
            <person name="Natvig D."/>
            <person name="Lalanne C."/>
            <person name="Gautier V."/>
            <person name="Ament-Velasquez S.L."/>
            <person name="Kruys A."/>
            <person name="Hutchinson M.I."/>
            <person name="Powell A.J."/>
            <person name="Barry K."/>
            <person name="Miller A.N."/>
            <person name="Grigoriev I.V."/>
            <person name="Debuchy R."/>
            <person name="Gladieux P."/>
            <person name="Thoren M.H."/>
            <person name="Johannesson H."/>
        </authorList>
    </citation>
    <scope>NUCLEOTIDE SEQUENCE</scope>
    <source>
        <strain evidence="3">CBS 307.81</strain>
    </source>
</reference>
<feature type="transmembrane region" description="Helical" evidence="2">
    <location>
        <begin position="258"/>
        <end position="277"/>
    </location>
</feature>